<evidence type="ECO:0000313" key="5">
    <source>
        <dbReference type="EMBL" id="AQS55402.1"/>
    </source>
</evidence>
<dbReference type="PANTHER" id="PTHR30146:SF149">
    <property type="entry name" value="HTH-TYPE TRANSCRIPTIONAL REGULATOR EBGR"/>
    <property type="match status" value="1"/>
</dbReference>
<dbReference type="EMBL" id="CP019699">
    <property type="protein sequence ID" value="AQS55402.1"/>
    <property type="molecule type" value="Genomic_DNA"/>
</dbReference>
<dbReference type="InterPro" id="IPR010982">
    <property type="entry name" value="Lambda_DNA-bd_dom_sf"/>
</dbReference>
<dbReference type="CDD" id="cd01544">
    <property type="entry name" value="PBP1_GalR"/>
    <property type="match status" value="1"/>
</dbReference>
<dbReference type="Gene3D" id="1.10.260.40">
    <property type="entry name" value="lambda repressor-like DNA-binding domains"/>
    <property type="match status" value="1"/>
</dbReference>
<dbReference type="RefSeq" id="WP_077719231.1">
    <property type="nucleotide sequence ID" value="NZ_CP019699.1"/>
</dbReference>
<dbReference type="GO" id="GO:0003700">
    <property type="term" value="F:DNA-binding transcription factor activity"/>
    <property type="evidence" value="ECO:0007669"/>
    <property type="project" value="TreeGrafter"/>
</dbReference>
<dbReference type="InterPro" id="IPR000843">
    <property type="entry name" value="HTH_LacI"/>
</dbReference>
<evidence type="ECO:0000313" key="6">
    <source>
        <dbReference type="Proteomes" id="UP000188603"/>
    </source>
</evidence>
<dbReference type="CDD" id="cd01392">
    <property type="entry name" value="HTH_LacI"/>
    <property type="match status" value="1"/>
</dbReference>
<evidence type="ECO:0000256" key="2">
    <source>
        <dbReference type="ARBA" id="ARBA00023125"/>
    </source>
</evidence>
<evidence type="ECO:0000256" key="3">
    <source>
        <dbReference type="ARBA" id="ARBA00023163"/>
    </source>
</evidence>
<keyword evidence="1" id="KW-0805">Transcription regulation</keyword>
<dbReference type="PANTHER" id="PTHR30146">
    <property type="entry name" value="LACI-RELATED TRANSCRIPTIONAL REPRESSOR"/>
    <property type="match status" value="1"/>
</dbReference>
<dbReference type="SUPFAM" id="SSF47413">
    <property type="entry name" value="lambda repressor-like DNA-binding domains"/>
    <property type="match status" value="1"/>
</dbReference>
<dbReference type="Proteomes" id="UP000188603">
    <property type="component" value="Chromosome"/>
</dbReference>
<proteinExistence type="predicted"/>
<dbReference type="OrthoDB" id="9784962at2"/>
<keyword evidence="3" id="KW-0804">Transcription</keyword>
<dbReference type="PROSITE" id="PS50932">
    <property type="entry name" value="HTH_LACI_2"/>
    <property type="match status" value="1"/>
</dbReference>
<keyword evidence="2" id="KW-0238">DNA-binding</keyword>
<reference evidence="5 6" key="1">
    <citation type="journal article" date="2015" name="Int. J. Syst. Evol. Microbiol.">
        <title>Novibacillus thermophilus gen. nov., sp. nov., a Gram-staining-negative and moderately thermophilic member of the family Thermoactinomycetaceae.</title>
        <authorList>
            <person name="Yang G."/>
            <person name="Chen J."/>
            <person name="Zhou S."/>
        </authorList>
    </citation>
    <scope>NUCLEOTIDE SEQUENCE [LARGE SCALE GENOMIC DNA]</scope>
    <source>
        <strain evidence="5 6">SG-1</strain>
    </source>
</reference>
<dbReference type="PROSITE" id="PS00356">
    <property type="entry name" value="HTH_LACI_1"/>
    <property type="match status" value="1"/>
</dbReference>
<dbReference type="Pfam" id="PF13377">
    <property type="entry name" value="Peripla_BP_3"/>
    <property type="match status" value="1"/>
</dbReference>
<dbReference type="STRING" id="1471761.B0W44_05985"/>
<organism evidence="5 6">
    <name type="scientific">Novibacillus thermophilus</name>
    <dbReference type="NCBI Taxonomy" id="1471761"/>
    <lineage>
        <taxon>Bacteria</taxon>
        <taxon>Bacillati</taxon>
        <taxon>Bacillota</taxon>
        <taxon>Bacilli</taxon>
        <taxon>Bacillales</taxon>
        <taxon>Thermoactinomycetaceae</taxon>
        <taxon>Novibacillus</taxon>
    </lineage>
</organism>
<name>A0A1U9K5W1_9BACL</name>
<feature type="domain" description="HTH lacI-type" evidence="4">
    <location>
        <begin position="2"/>
        <end position="58"/>
    </location>
</feature>
<gene>
    <name evidence="5" type="ORF">B0W44_05985</name>
</gene>
<dbReference type="InterPro" id="IPR028082">
    <property type="entry name" value="Peripla_BP_I"/>
</dbReference>
<dbReference type="GO" id="GO:0000976">
    <property type="term" value="F:transcription cis-regulatory region binding"/>
    <property type="evidence" value="ECO:0007669"/>
    <property type="project" value="TreeGrafter"/>
</dbReference>
<dbReference type="AlphaFoldDB" id="A0A1U9K5W1"/>
<evidence type="ECO:0000259" key="4">
    <source>
        <dbReference type="PROSITE" id="PS50932"/>
    </source>
</evidence>
<accession>A0A1U9K5W1</accession>
<protein>
    <submittedName>
        <fullName evidence="5">Transcriptional regulator</fullName>
    </submittedName>
</protein>
<evidence type="ECO:0000256" key="1">
    <source>
        <dbReference type="ARBA" id="ARBA00023015"/>
    </source>
</evidence>
<dbReference type="KEGG" id="ntr:B0W44_05985"/>
<dbReference type="SMART" id="SM00354">
    <property type="entry name" value="HTH_LACI"/>
    <property type="match status" value="1"/>
</dbReference>
<dbReference type="SUPFAM" id="SSF53822">
    <property type="entry name" value="Periplasmic binding protein-like I"/>
    <property type="match status" value="1"/>
</dbReference>
<keyword evidence="6" id="KW-1185">Reference proteome</keyword>
<dbReference type="PRINTS" id="PR00036">
    <property type="entry name" value="HTHLACI"/>
</dbReference>
<dbReference type="InterPro" id="IPR046335">
    <property type="entry name" value="LacI/GalR-like_sensor"/>
</dbReference>
<dbReference type="Pfam" id="PF00356">
    <property type="entry name" value="LacI"/>
    <property type="match status" value="1"/>
</dbReference>
<sequence length="354" mass="40425">MATIKDIAERAKVSASTVSRVLNNDVTLSVSEDTRQRIVRCAEEMQYKTVRERKREKEKLSIHNKRIGIVLNKSVEEEQSDPYFLDIRQGIEDECRNRGLFSTELFRPNCFSFGYPFDELDGLIVVGRLNVKTVQVYNELKEYSKKRANVVYIDYSPCDQMFDSVAVDFEKATNMALDHLLSLGYKSIGFIGACQVEKFGQKKQIMDDLRKIFFEKRMKQEGLYRPQDTYIGNFTMSDGYELMKKAIKRKNLPEAFFIASDPMAVGALKALQENKIDVPTQVAIVSFNDIEMARFASTSLTTIKVHTQEMGKLAVKLLLDRLNGRAIPIKVTVPTELVVRESCGSQLKRKATYS</sequence>
<dbReference type="Gene3D" id="3.40.50.2300">
    <property type="match status" value="2"/>
</dbReference>